<keyword evidence="2" id="KW-1185">Reference proteome</keyword>
<dbReference type="EMBL" id="LT629785">
    <property type="protein sequence ID" value="SDU12609.1"/>
    <property type="molecule type" value="Genomic_DNA"/>
</dbReference>
<dbReference type="STRING" id="364197.SAMN05216296_1922"/>
<gene>
    <name evidence="1" type="ORF">SAMN05216296_1922</name>
</gene>
<name>A0A1H2FZ56_9PSED</name>
<proteinExistence type="predicted"/>
<accession>A0A1H2FZ56</accession>
<reference evidence="2" key="1">
    <citation type="submission" date="2016-10" db="EMBL/GenBank/DDBJ databases">
        <authorList>
            <person name="Varghese N."/>
            <person name="Submissions S."/>
        </authorList>
    </citation>
    <scope>NUCLEOTIDE SEQUENCE [LARGE SCALE GENOMIC DNA]</scope>
    <source>
        <strain evidence="2">DSM 17875</strain>
    </source>
</reference>
<evidence type="ECO:0000313" key="2">
    <source>
        <dbReference type="Proteomes" id="UP000243232"/>
    </source>
</evidence>
<dbReference type="Gene3D" id="3.60.21.10">
    <property type="match status" value="1"/>
</dbReference>
<organism evidence="1 2">
    <name type="scientific">Pseudomonas pohangensis</name>
    <dbReference type="NCBI Taxonomy" id="364197"/>
    <lineage>
        <taxon>Bacteria</taxon>
        <taxon>Pseudomonadati</taxon>
        <taxon>Pseudomonadota</taxon>
        <taxon>Gammaproteobacteria</taxon>
        <taxon>Pseudomonadales</taxon>
        <taxon>Pseudomonadaceae</taxon>
        <taxon>Pseudomonas</taxon>
    </lineage>
</organism>
<evidence type="ECO:0008006" key="3">
    <source>
        <dbReference type="Google" id="ProtNLM"/>
    </source>
</evidence>
<protein>
    <recommendedName>
        <fullName evidence="3">Calcineurin-like phosphoesterase superfamily domain-containing protein</fullName>
    </recommendedName>
</protein>
<dbReference type="InterPro" id="IPR029052">
    <property type="entry name" value="Metallo-depent_PP-like"/>
</dbReference>
<sequence length="323" mass="34801">MTALRPGRDCPLDYRLPVTAFQGEPLFACDSLYVVGGLYGNRQALDALDRLLADEPQALVVFNGDLHWFDRDPGLFAEMEQRAAGHCVLRGNVETELARAQDLGAGCGCAYPDSVAEQTVDWSNRIHQELVQTLAALPELRAPLAQRAACAVVTVAGQRVAISHGDEASLAGWQCSREALQQPQRQLALDTWLQQQGVQVFATSHTCAPVLLGLPAGVLINNGAAGMPNFAGTTHGLISRIGRTSHAAALYGIEQAGLWIEALPLAYDQAAFMADFDRQWPAASAAAQSYRQRLLHGPDDARDPLLPAGFRQCTTPSVQSTDY</sequence>
<dbReference type="AlphaFoldDB" id="A0A1H2FZ56"/>
<dbReference type="SUPFAM" id="SSF56300">
    <property type="entry name" value="Metallo-dependent phosphatases"/>
    <property type="match status" value="1"/>
</dbReference>
<dbReference type="RefSeq" id="WP_197673495.1">
    <property type="nucleotide sequence ID" value="NZ_LT629785.1"/>
</dbReference>
<evidence type="ECO:0000313" key="1">
    <source>
        <dbReference type="EMBL" id="SDU12609.1"/>
    </source>
</evidence>
<dbReference type="Proteomes" id="UP000243232">
    <property type="component" value="Chromosome I"/>
</dbReference>